<comment type="subcellular location">
    <subcellularLocation>
        <location evidence="1">Cell inner membrane</location>
        <topology evidence="1">Multi-pass membrane protein</topology>
    </subcellularLocation>
</comment>
<dbReference type="PANTHER" id="PTHR34300:SF2">
    <property type="entry name" value="QUEUOSINE PRECURSOR TRANSPORTER-RELATED"/>
    <property type="match status" value="1"/>
</dbReference>
<proteinExistence type="inferred from homology"/>
<dbReference type="Pfam" id="PF02592">
    <property type="entry name" value="Vut_1"/>
    <property type="match status" value="1"/>
</dbReference>
<name>A0A558R7U0_9SPHN</name>
<dbReference type="GO" id="GO:0022857">
    <property type="term" value="F:transmembrane transporter activity"/>
    <property type="evidence" value="ECO:0007669"/>
    <property type="project" value="UniProtKB-UniRule"/>
</dbReference>
<sequence length="218" mass="22967">MSRTIIVSPAQMLLVTLYGGLVCMAGILGTKILAVGPLAVEGGILAFLFLVGLSSAAAELYGRRFASRLVLIGFVPLVVAALLIRLVIALPPAPFWAAQQPAFAALLGQSARMMIAGMIAYGVSQLLNVAIFSRLKRREGRRLLWLRAAVAGMVSQVADTMIFIAVAFYGVQPLLPLLVGQVIAKVTLSAVLVPPFIYAVVALARRIDGTEPGDGAAR</sequence>
<evidence type="ECO:0000313" key="2">
    <source>
        <dbReference type="EMBL" id="TVV75372.1"/>
    </source>
</evidence>
<evidence type="ECO:0000313" key="3">
    <source>
        <dbReference type="Proteomes" id="UP000318681"/>
    </source>
</evidence>
<dbReference type="InterPro" id="IPR003744">
    <property type="entry name" value="YhhQ"/>
</dbReference>
<dbReference type="NCBIfam" id="TIGR00697">
    <property type="entry name" value="queuosine precursor transporter"/>
    <property type="match status" value="1"/>
</dbReference>
<keyword evidence="1" id="KW-0997">Cell inner membrane</keyword>
<feature type="transmembrane region" description="Helical" evidence="1">
    <location>
        <begin position="182"/>
        <end position="204"/>
    </location>
</feature>
<feature type="transmembrane region" description="Helical" evidence="1">
    <location>
        <begin position="42"/>
        <end position="62"/>
    </location>
</feature>
<dbReference type="HAMAP" id="MF_02088">
    <property type="entry name" value="Q_prec_transport"/>
    <property type="match status" value="1"/>
</dbReference>
<feature type="transmembrane region" description="Helical" evidence="1">
    <location>
        <begin position="69"/>
        <end position="90"/>
    </location>
</feature>
<keyword evidence="3" id="KW-1185">Reference proteome</keyword>
<keyword evidence="1" id="KW-0812">Transmembrane</keyword>
<keyword evidence="1" id="KW-1003">Cell membrane</keyword>
<comment type="caution">
    <text evidence="2">The sequence shown here is derived from an EMBL/GenBank/DDBJ whole genome shotgun (WGS) entry which is preliminary data.</text>
</comment>
<comment type="function">
    <text evidence="1">Involved in the import of queuosine (Q) precursors, required for Q precursor salvage.</text>
</comment>
<evidence type="ECO:0000256" key="1">
    <source>
        <dbReference type="HAMAP-Rule" id="MF_02088"/>
    </source>
</evidence>
<keyword evidence="1" id="KW-0813">Transport</keyword>
<keyword evidence="1" id="KW-0472">Membrane</keyword>
<protein>
    <recommendedName>
        <fullName evidence="1">Probable queuosine precursor transporter</fullName>
        <shortName evidence="1">Q precursor transporter</shortName>
    </recommendedName>
</protein>
<keyword evidence="1" id="KW-1133">Transmembrane helix</keyword>
<reference evidence="2 3" key="1">
    <citation type="submission" date="2019-07" db="EMBL/GenBank/DDBJ databases">
        <title>Sphingomonas solaris sp. nov., isolated from a solar panel from Boston, Massachusetts.</title>
        <authorList>
            <person name="Tanner K."/>
            <person name="Pascual J."/>
            <person name="Mancuso C."/>
            <person name="Pereto J."/>
            <person name="Khalil A."/>
            <person name="Vilanova C."/>
        </authorList>
    </citation>
    <scope>NUCLEOTIDE SEQUENCE [LARGE SCALE GENOMIC DNA]</scope>
    <source>
        <strain evidence="2 3">R4DWN</strain>
    </source>
</reference>
<dbReference type="RefSeq" id="WP_145149595.1">
    <property type="nucleotide sequence ID" value="NZ_VNIM01000021.1"/>
</dbReference>
<dbReference type="AlphaFoldDB" id="A0A558R7U0"/>
<accession>A0A558R7U0</accession>
<dbReference type="OrthoDB" id="7422621at2"/>
<dbReference type="Proteomes" id="UP000318681">
    <property type="component" value="Unassembled WGS sequence"/>
</dbReference>
<feature type="transmembrane region" description="Helical" evidence="1">
    <location>
        <begin position="144"/>
        <end position="170"/>
    </location>
</feature>
<dbReference type="PANTHER" id="PTHR34300">
    <property type="entry name" value="QUEUOSINE PRECURSOR TRANSPORTER-RELATED"/>
    <property type="match status" value="1"/>
</dbReference>
<comment type="similarity">
    <text evidence="1">Belongs to the vitamin uptake transporter (VUT/ECF) (TC 2.A.88) family. Q precursor transporter subfamily.</text>
</comment>
<organism evidence="2 3">
    <name type="scientific">Alterirhizorhabdus solaris</name>
    <dbReference type="NCBI Taxonomy" id="2529389"/>
    <lineage>
        <taxon>Bacteria</taxon>
        <taxon>Pseudomonadati</taxon>
        <taxon>Pseudomonadota</taxon>
        <taxon>Alphaproteobacteria</taxon>
        <taxon>Sphingomonadales</taxon>
        <taxon>Rhizorhabdaceae</taxon>
        <taxon>Alterirhizorhabdus</taxon>
    </lineage>
</organism>
<feature type="transmembrane region" description="Helical" evidence="1">
    <location>
        <begin position="110"/>
        <end position="132"/>
    </location>
</feature>
<gene>
    <name evidence="2" type="ORF">FOY91_07250</name>
</gene>
<dbReference type="GO" id="GO:0005886">
    <property type="term" value="C:plasma membrane"/>
    <property type="evidence" value="ECO:0007669"/>
    <property type="project" value="UniProtKB-SubCell"/>
</dbReference>
<dbReference type="EMBL" id="VNIM01000021">
    <property type="protein sequence ID" value="TVV75372.1"/>
    <property type="molecule type" value="Genomic_DNA"/>
</dbReference>
<feature type="transmembrane region" description="Helical" evidence="1">
    <location>
        <begin position="12"/>
        <end position="36"/>
    </location>
</feature>